<sequence>MRITKLYAPWSLQFFSPRMKKRYGFDGYYDPYSKNDRRIPIVVFGCYGRGTKADIMNHPGLVVIVWSGSDSTRLHEMGSFVKFCKANTHRIFHIAHSHWIQTALDHFGLTYIDRVVLPADFSRFSFEEECGNSVYHYGTHQRMWYYGTAIMKKLEKKWGGSQHYPKIHKTVQNAYSQDELYNLYKDSFMGVRLTEHDNMALSCIEMGLMGRRSIFNGNIPCAIPYPCHPYDRYEPETRRRWVWQDESILGVVEKMILEYMGTKPDKLLAEEMAEFVHDDEDWLDTKFYE</sequence>
<accession>A0A0F9JXG0</accession>
<reference evidence="1" key="1">
    <citation type="journal article" date="2015" name="Nature">
        <title>Complex archaea that bridge the gap between prokaryotes and eukaryotes.</title>
        <authorList>
            <person name="Spang A."/>
            <person name="Saw J.H."/>
            <person name="Jorgensen S.L."/>
            <person name="Zaremba-Niedzwiedzka K."/>
            <person name="Martijn J."/>
            <person name="Lind A.E."/>
            <person name="van Eijk R."/>
            <person name="Schleper C."/>
            <person name="Guy L."/>
            <person name="Ettema T.J."/>
        </authorList>
    </citation>
    <scope>NUCLEOTIDE SEQUENCE</scope>
</reference>
<gene>
    <name evidence="1" type="ORF">LCGC14_1399740</name>
</gene>
<evidence type="ECO:0000313" key="1">
    <source>
        <dbReference type="EMBL" id="KKM74494.1"/>
    </source>
</evidence>
<dbReference type="EMBL" id="LAZR01009131">
    <property type="protein sequence ID" value="KKM74494.1"/>
    <property type="molecule type" value="Genomic_DNA"/>
</dbReference>
<organism evidence="1">
    <name type="scientific">marine sediment metagenome</name>
    <dbReference type="NCBI Taxonomy" id="412755"/>
    <lineage>
        <taxon>unclassified sequences</taxon>
        <taxon>metagenomes</taxon>
        <taxon>ecological metagenomes</taxon>
    </lineage>
</organism>
<name>A0A0F9JXG0_9ZZZZ</name>
<proteinExistence type="predicted"/>
<evidence type="ECO:0008006" key="2">
    <source>
        <dbReference type="Google" id="ProtNLM"/>
    </source>
</evidence>
<dbReference type="AlphaFoldDB" id="A0A0F9JXG0"/>
<comment type="caution">
    <text evidence="1">The sequence shown here is derived from an EMBL/GenBank/DDBJ whole genome shotgun (WGS) entry which is preliminary data.</text>
</comment>
<protein>
    <recommendedName>
        <fullName evidence="2">Glycosyl transferase family 1 domain-containing protein</fullName>
    </recommendedName>
</protein>